<evidence type="ECO:0000313" key="7">
    <source>
        <dbReference type="EMBL" id="MBS0028191.1"/>
    </source>
</evidence>
<comment type="similarity">
    <text evidence="1">Belongs to the glycosyl hydrolase 29 family.</text>
</comment>
<evidence type="ECO:0000256" key="4">
    <source>
        <dbReference type="ARBA" id="ARBA00022801"/>
    </source>
</evidence>
<dbReference type="Pfam" id="PF01120">
    <property type="entry name" value="Alpha_L_fucos"/>
    <property type="match status" value="1"/>
</dbReference>
<dbReference type="PANTHER" id="PTHR10030:SF37">
    <property type="entry name" value="ALPHA-L-FUCOSIDASE-RELATED"/>
    <property type="match status" value="1"/>
</dbReference>
<protein>
    <recommendedName>
        <fullName evidence="2">alpha-L-fucosidase</fullName>
        <ecNumber evidence="2">3.2.1.51</ecNumber>
    </recommendedName>
</protein>
<dbReference type="Proteomes" id="UP000676386">
    <property type="component" value="Unassembled WGS sequence"/>
</dbReference>
<evidence type="ECO:0000313" key="8">
    <source>
        <dbReference type="Proteomes" id="UP000676386"/>
    </source>
</evidence>
<dbReference type="SUPFAM" id="SSF51445">
    <property type="entry name" value="(Trans)glycosidases"/>
    <property type="match status" value="1"/>
</dbReference>
<dbReference type="InterPro" id="IPR057739">
    <property type="entry name" value="Glyco_hydro_29_N"/>
</dbReference>
<keyword evidence="3" id="KW-0732">Signal</keyword>
<evidence type="ECO:0000256" key="5">
    <source>
        <dbReference type="ARBA" id="ARBA00023295"/>
    </source>
</evidence>
<evidence type="ECO:0000256" key="1">
    <source>
        <dbReference type="ARBA" id="ARBA00007951"/>
    </source>
</evidence>
<proteinExistence type="inferred from homology"/>
<dbReference type="Gene3D" id="2.60.120.260">
    <property type="entry name" value="Galactose-binding domain-like"/>
    <property type="match status" value="1"/>
</dbReference>
<keyword evidence="5" id="KW-0326">Glycosidase</keyword>
<feature type="domain" description="Glycoside hydrolase family 29 N-terminal" evidence="6">
    <location>
        <begin position="69"/>
        <end position="364"/>
    </location>
</feature>
<dbReference type="RefSeq" id="WP_211973300.1">
    <property type="nucleotide sequence ID" value="NZ_JAGTXB010000005.1"/>
</dbReference>
<organism evidence="7 8">
    <name type="scientific">Chitinophaga hostae</name>
    <dbReference type="NCBI Taxonomy" id="2831022"/>
    <lineage>
        <taxon>Bacteria</taxon>
        <taxon>Pseudomonadati</taxon>
        <taxon>Bacteroidota</taxon>
        <taxon>Chitinophagia</taxon>
        <taxon>Chitinophagales</taxon>
        <taxon>Chitinophagaceae</taxon>
        <taxon>Chitinophaga</taxon>
    </lineage>
</organism>
<evidence type="ECO:0000259" key="6">
    <source>
        <dbReference type="Pfam" id="PF01120"/>
    </source>
</evidence>
<comment type="caution">
    <text evidence="7">The sequence shown here is derived from an EMBL/GenBank/DDBJ whole genome shotgun (WGS) entry which is preliminary data.</text>
</comment>
<dbReference type="InterPro" id="IPR000933">
    <property type="entry name" value="Glyco_hydro_29"/>
</dbReference>
<name>A0ABS5IZI3_9BACT</name>
<dbReference type="Gene3D" id="3.20.20.80">
    <property type="entry name" value="Glycosidases"/>
    <property type="match status" value="1"/>
</dbReference>
<reference evidence="7 8" key="1">
    <citation type="submission" date="2021-04" db="EMBL/GenBank/DDBJ databases">
        <title>Chitinophaga sp. nov., isolated from the rhizosphere soil.</title>
        <authorList>
            <person name="He S."/>
        </authorList>
    </citation>
    <scope>NUCLEOTIDE SEQUENCE [LARGE SCALE GENOMIC DNA]</scope>
    <source>
        <strain evidence="7 8">2R12</strain>
    </source>
</reference>
<dbReference type="InterPro" id="IPR017853">
    <property type="entry name" value="GH"/>
</dbReference>
<evidence type="ECO:0000256" key="3">
    <source>
        <dbReference type="ARBA" id="ARBA00022729"/>
    </source>
</evidence>
<evidence type="ECO:0000256" key="2">
    <source>
        <dbReference type="ARBA" id="ARBA00012662"/>
    </source>
</evidence>
<dbReference type="EC" id="3.2.1.51" evidence="2"/>
<dbReference type="SMART" id="SM00812">
    <property type="entry name" value="Alpha_L_fucos"/>
    <property type="match status" value="1"/>
</dbReference>
<keyword evidence="4" id="KW-0378">Hydrolase</keyword>
<dbReference type="PANTHER" id="PTHR10030">
    <property type="entry name" value="ALPHA-L-FUCOSIDASE"/>
    <property type="match status" value="1"/>
</dbReference>
<sequence>MKAEYFKTGVFVLVVLIATSSQTFSQKKLRTSGESSTARVVFPTARQVEWADAEVGALIHFDISVFEPSYNWRQAWGYHPDPKIFNPAELDTDQWVKAVKDAGANYAVLVAKHCTGFSLWPTKAHDYSVVASPWKNGKGDIVADFIASCKKYGIKPGIYASAAANGYFKVDNPGLVITGDSIAQKAYNKVVETQLTELWSNYGDLFEIWFDGGVLPESKGGPDIVPILQQKQPDAIVFQGPYGTKNLIRWIGNEEGLAAYPSWATADSTTKADGTVVVEGLHGNPNAPIWCPGEADAPLRKNSSWEGGWFWKKGQDHMINSREEMIHKYYHSVGRNTNLLIGVVVDTRGLVPDADVKALKAFGDEVKRRFGTSLAETHAKGSEVVLKFDAPARINHVVIMEEIANGERIRKYKVEGMVNGAWKLLAEGESVGHKRIQQFEPVVVSRLRLIIPQSTALPEIKKLAAYYVEQAGL</sequence>
<accession>A0ABS5IZI3</accession>
<gene>
    <name evidence="7" type="ORF">KE626_12810</name>
</gene>
<keyword evidence="8" id="KW-1185">Reference proteome</keyword>
<dbReference type="EMBL" id="JAGTXB010000005">
    <property type="protein sequence ID" value="MBS0028191.1"/>
    <property type="molecule type" value="Genomic_DNA"/>
</dbReference>